<feature type="compositionally biased region" description="Pro residues" evidence="1">
    <location>
        <begin position="165"/>
        <end position="174"/>
    </location>
</feature>
<dbReference type="Proteomes" id="UP000694556">
    <property type="component" value="Unassembled WGS sequence"/>
</dbReference>
<reference evidence="2" key="2">
    <citation type="submission" date="2025-09" db="UniProtKB">
        <authorList>
            <consortium name="Ensembl"/>
        </authorList>
    </citation>
    <scope>IDENTIFICATION</scope>
</reference>
<reference evidence="2" key="1">
    <citation type="submission" date="2025-08" db="UniProtKB">
        <authorList>
            <consortium name="Ensembl"/>
        </authorList>
    </citation>
    <scope>IDENTIFICATION</scope>
</reference>
<dbReference type="Ensembl" id="ENSCMMT00000017554.1">
    <property type="protein sequence ID" value="ENSCMMP00000015970.1"/>
    <property type="gene ID" value="ENSCMMG00000010159.1"/>
</dbReference>
<feature type="region of interest" description="Disordered" evidence="1">
    <location>
        <begin position="165"/>
        <end position="199"/>
    </location>
</feature>
<dbReference type="Gene3D" id="1.10.510.10">
    <property type="entry name" value="Transferase(Phosphotransferase) domain 1"/>
    <property type="match status" value="1"/>
</dbReference>
<keyword evidence="3" id="KW-1185">Reference proteome</keyword>
<proteinExistence type="predicted"/>
<sequence length="199" mass="22241">YFPPNFPPQSFIPFFLFFAQIFPLFPQNFSPPQKKKKFWTPPKKILDPPLEIFTPPDVYFNISPPFPPPPNFPPLPFSFFAQIFSFFPQNFCPPPFKKINFCPPPRAVGCIFGELLNLSPLFPGENDIEQLCCVLRALGTPSPSVWPALLHPFFFGPLELSPPPWGGPRAPPPQFRLDAPLQPALPPPAALAPLGPPPS</sequence>
<evidence type="ECO:0000313" key="3">
    <source>
        <dbReference type="Proteomes" id="UP000694556"/>
    </source>
</evidence>
<dbReference type="AlphaFoldDB" id="A0A8C3C644"/>
<feature type="compositionally biased region" description="Pro residues" evidence="1">
    <location>
        <begin position="183"/>
        <end position="199"/>
    </location>
</feature>
<dbReference type="SUPFAM" id="SSF56112">
    <property type="entry name" value="Protein kinase-like (PK-like)"/>
    <property type="match status" value="1"/>
</dbReference>
<evidence type="ECO:0000256" key="1">
    <source>
        <dbReference type="SAM" id="MobiDB-lite"/>
    </source>
</evidence>
<evidence type="ECO:0000313" key="2">
    <source>
        <dbReference type="Ensembl" id="ENSCMMP00000015970.1"/>
    </source>
</evidence>
<organism evidence="2 3">
    <name type="scientific">Cairina moschata</name>
    <name type="common">Muscovy duck</name>
    <dbReference type="NCBI Taxonomy" id="8855"/>
    <lineage>
        <taxon>Eukaryota</taxon>
        <taxon>Metazoa</taxon>
        <taxon>Chordata</taxon>
        <taxon>Craniata</taxon>
        <taxon>Vertebrata</taxon>
        <taxon>Euteleostomi</taxon>
        <taxon>Archelosauria</taxon>
        <taxon>Archosauria</taxon>
        <taxon>Dinosauria</taxon>
        <taxon>Saurischia</taxon>
        <taxon>Theropoda</taxon>
        <taxon>Coelurosauria</taxon>
        <taxon>Aves</taxon>
        <taxon>Neognathae</taxon>
        <taxon>Galloanserae</taxon>
        <taxon>Anseriformes</taxon>
        <taxon>Anatidae</taxon>
        <taxon>Anatinae</taxon>
        <taxon>Cairina</taxon>
    </lineage>
</organism>
<accession>A0A8C3C644</accession>
<dbReference type="InterPro" id="IPR011009">
    <property type="entry name" value="Kinase-like_dom_sf"/>
</dbReference>
<name>A0A8C3C644_CAIMO</name>
<protein>
    <submittedName>
        <fullName evidence="2">Uncharacterized protein</fullName>
    </submittedName>
</protein>